<dbReference type="GO" id="GO:0004657">
    <property type="term" value="F:proline dehydrogenase activity"/>
    <property type="evidence" value="ECO:0007669"/>
    <property type="project" value="TreeGrafter"/>
</dbReference>
<dbReference type="SUPFAM" id="SSF54373">
    <property type="entry name" value="FAD-linked reductases, C-terminal domain"/>
    <property type="match status" value="1"/>
</dbReference>
<dbReference type="GO" id="GO:0050660">
    <property type="term" value="F:flavin adenine dinucleotide binding"/>
    <property type="evidence" value="ECO:0007669"/>
    <property type="project" value="InterPro"/>
</dbReference>
<dbReference type="Gene3D" id="3.30.9.10">
    <property type="entry name" value="D-Amino Acid Oxidase, subunit A, domain 2"/>
    <property type="match status" value="1"/>
</dbReference>
<dbReference type="InterPro" id="IPR045170">
    <property type="entry name" value="MTOX"/>
</dbReference>
<evidence type="ECO:0000256" key="1">
    <source>
        <dbReference type="ARBA" id="ARBA00001974"/>
    </source>
</evidence>
<comment type="cofactor">
    <cofactor evidence="1">
        <name>FAD</name>
        <dbReference type="ChEBI" id="CHEBI:57692"/>
    </cofactor>
</comment>
<dbReference type="SUPFAM" id="SSF51905">
    <property type="entry name" value="FAD/NAD(P)-binding domain"/>
    <property type="match status" value="1"/>
</dbReference>
<evidence type="ECO:0000259" key="6">
    <source>
        <dbReference type="Pfam" id="PF01266"/>
    </source>
</evidence>
<evidence type="ECO:0000256" key="5">
    <source>
        <dbReference type="ARBA" id="ARBA00023002"/>
    </source>
</evidence>
<dbReference type="PANTHER" id="PTHR10961">
    <property type="entry name" value="PEROXISOMAL SARCOSINE OXIDASE"/>
    <property type="match status" value="1"/>
</dbReference>
<keyword evidence="8" id="KW-1185">Reference proteome</keyword>
<proteinExistence type="inferred from homology"/>
<comment type="similarity">
    <text evidence="2">Belongs to the MSOX/MTOX family.</text>
</comment>
<name>A0AAV9TVE1_9PEZI</name>
<dbReference type="GO" id="GO:0050031">
    <property type="term" value="F:L-pipecolate oxidase activity"/>
    <property type="evidence" value="ECO:0007669"/>
    <property type="project" value="TreeGrafter"/>
</dbReference>
<protein>
    <submittedName>
        <fullName evidence="7">Sarcosine oxidase</fullName>
    </submittedName>
</protein>
<keyword evidence="4" id="KW-0274">FAD</keyword>
<organism evidence="7 8">
    <name type="scientific">Colletotrichum tabaci</name>
    <dbReference type="NCBI Taxonomy" id="1209068"/>
    <lineage>
        <taxon>Eukaryota</taxon>
        <taxon>Fungi</taxon>
        <taxon>Dikarya</taxon>
        <taxon>Ascomycota</taxon>
        <taxon>Pezizomycotina</taxon>
        <taxon>Sordariomycetes</taxon>
        <taxon>Hypocreomycetidae</taxon>
        <taxon>Glomerellales</taxon>
        <taxon>Glomerellaceae</taxon>
        <taxon>Colletotrichum</taxon>
        <taxon>Colletotrichum destructivum species complex</taxon>
    </lineage>
</organism>
<gene>
    <name evidence="7" type="ORF">QIS74_01046</name>
</gene>
<comment type="caution">
    <text evidence="7">The sequence shown here is derived from an EMBL/GenBank/DDBJ whole genome shotgun (WGS) entry which is preliminary data.</text>
</comment>
<dbReference type="InterPro" id="IPR036188">
    <property type="entry name" value="FAD/NAD-bd_sf"/>
</dbReference>
<dbReference type="InterPro" id="IPR006076">
    <property type="entry name" value="FAD-dep_OxRdtase"/>
</dbReference>
<dbReference type="EMBL" id="JASAOK010000001">
    <property type="protein sequence ID" value="KAK6227491.1"/>
    <property type="molecule type" value="Genomic_DNA"/>
</dbReference>
<reference evidence="7 8" key="1">
    <citation type="submission" date="2023-04" db="EMBL/GenBank/DDBJ databases">
        <title>Colletotrichum tabacum stain YC1 causing leaf anthracnose on Nicotiana tabacum(L.) cv.</title>
        <authorList>
            <person name="Ji Z."/>
            <person name="Wang M."/>
            <person name="Zhang J."/>
            <person name="Wang N."/>
            <person name="Zhou Z."/>
        </authorList>
    </citation>
    <scope>NUCLEOTIDE SEQUENCE [LARGE SCALE GENOMIC DNA]</scope>
    <source>
        <strain evidence="7 8">YC1</strain>
    </source>
</reference>
<dbReference type="Gene3D" id="3.50.50.60">
    <property type="entry name" value="FAD/NAD(P)-binding domain"/>
    <property type="match status" value="1"/>
</dbReference>
<dbReference type="PANTHER" id="PTHR10961:SF45">
    <property type="entry name" value="FAD DEPENDENT OXIDOREDUCTASE DOMAIN-CONTAINING PROTEIN-RELATED"/>
    <property type="match status" value="1"/>
</dbReference>
<accession>A0AAV9TVE1</accession>
<evidence type="ECO:0000256" key="3">
    <source>
        <dbReference type="ARBA" id="ARBA00022630"/>
    </source>
</evidence>
<evidence type="ECO:0000256" key="2">
    <source>
        <dbReference type="ARBA" id="ARBA00010989"/>
    </source>
</evidence>
<dbReference type="GO" id="GO:0008115">
    <property type="term" value="F:sarcosine oxidase activity"/>
    <property type="evidence" value="ECO:0007669"/>
    <property type="project" value="TreeGrafter"/>
</dbReference>
<dbReference type="Pfam" id="PF01266">
    <property type="entry name" value="DAO"/>
    <property type="match status" value="1"/>
</dbReference>
<keyword evidence="3" id="KW-0285">Flavoprotein</keyword>
<evidence type="ECO:0000313" key="7">
    <source>
        <dbReference type="EMBL" id="KAK6227491.1"/>
    </source>
</evidence>
<sequence>MAQHVDPILIVGAGVFGLSIALELRQRGHTNITVIDRMLPPVADGSSNDANRIIRPDYVDPFYARIATEAVREWNAGDLYRPHYHQAGFALVSESEPGRDEFLERGKRAIERQGNRYVEFATTDELRRLRPELRDMTFPFSGYISKNAGWADAAGAVRAVAARCSELGIAFITGPRGTMTSLKTDAGHSRVVGVNVAAGPPLLAARVILATGAWTNHYVDLGHAITSSAQPVGFIQLTPEEALKLADMPVVDNMTSGIFVFPPTPGTNLLKIARHGHGFENRIPAVAAAAASASSSGVGGDRRVSAPRHDANNAAASWIPEDAEAAFRGALKQLVPLAADKPWSRLRLCWYTETRDGNFIADHHPDYQGLFILTGGSGHGFKFLPVLGRYTADCFEGVAAPEVQAKWKLSRDFTARDPVVCNDGSRRGPLRRELTLEERAKL</sequence>
<dbReference type="AlphaFoldDB" id="A0AAV9TVE1"/>
<evidence type="ECO:0000256" key="4">
    <source>
        <dbReference type="ARBA" id="ARBA00022827"/>
    </source>
</evidence>
<feature type="domain" description="FAD dependent oxidoreductase" evidence="6">
    <location>
        <begin position="8"/>
        <end position="393"/>
    </location>
</feature>
<keyword evidence="5" id="KW-0560">Oxidoreductase</keyword>
<evidence type="ECO:0000313" key="8">
    <source>
        <dbReference type="Proteomes" id="UP001327957"/>
    </source>
</evidence>
<dbReference type="Proteomes" id="UP001327957">
    <property type="component" value="Unassembled WGS sequence"/>
</dbReference>